<dbReference type="VEuPathDB" id="VectorBase:GAUT031661"/>
<evidence type="ECO:0000256" key="1">
    <source>
        <dbReference type="SAM" id="Phobius"/>
    </source>
</evidence>
<keyword evidence="1" id="KW-1133">Transmembrane helix</keyword>
<name>A0A1A9VB72_GLOAU</name>
<organism evidence="2 3">
    <name type="scientific">Glossina austeni</name>
    <name type="common">Savannah tsetse fly</name>
    <dbReference type="NCBI Taxonomy" id="7395"/>
    <lineage>
        <taxon>Eukaryota</taxon>
        <taxon>Metazoa</taxon>
        <taxon>Ecdysozoa</taxon>
        <taxon>Arthropoda</taxon>
        <taxon>Hexapoda</taxon>
        <taxon>Insecta</taxon>
        <taxon>Pterygota</taxon>
        <taxon>Neoptera</taxon>
        <taxon>Endopterygota</taxon>
        <taxon>Diptera</taxon>
        <taxon>Brachycera</taxon>
        <taxon>Muscomorpha</taxon>
        <taxon>Hippoboscoidea</taxon>
        <taxon>Glossinidae</taxon>
        <taxon>Glossina</taxon>
    </lineage>
</organism>
<keyword evidence="1" id="KW-0812">Transmembrane</keyword>
<keyword evidence="1" id="KW-0472">Membrane</keyword>
<keyword evidence="3" id="KW-1185">Reference proteome</keyword>
<proteinExistence type="predicted"/>
<reference evidence="2" key="1">
    <citation type="submission" date="2020-05" db="UniProtKB">
        <authorList>
            <consortium name="EnsemblMetazoa"/>
        </authorList>
    </citation>
    <scope>IDENTIFICATION</scope>
    <source>
        <strain evidence="2">TTRI</strain>
    </source>
</reference>
<evidence type="ECO:0000313" key="3">
    <source>
        <dbReference type="Proteomes" id="UP000078200"/>
    </source>
</evidence>
<protein>
    <submittedName>
        <fullName evidence="2">Uncharacterized protein</fullName>
    </submittedName>
</protein>
<evidence type="ECO:0000313" key="2">
    <source>
        <dbReference type="EnsemblMetazoa" id="GAUT031661-PA"/>
    </source>
</evidence>
<dbReference type="Proteomes" id="UP000078200">
    <property type="component" value="Unassembled WGS sequence"/>
</dbReference>
<feature type="transmembrane region" description="Helical" evidence="1">
    <location>
        <begin position="107"/>
        <end position="137"/>
    </location>
</feature>
<sequence length="146" mass="16511">MYIVPIKVLKAEPTMRCLQGPQKERLELLVVCPRVTLSYGRLLWFYSSKDTKVMEKEDLKSKMKYEEYKRAHKRTSSSYKRLLRPLKIQIAPQLTIAKCVKSNVSGLLLVFVVSTTTTAAFVILVAVVAPLLLLLHFSTVPIASVS</sequence>
<dbReference type="AlphaFoldDB" id="A0A1A9VB72"/>
<accession>A0A1A9VB72</accession>
<dbReference type="EnsemblMetazoa" id="GAUT031661-RA">
    <property type="protein sequence ID" value="GAUT031661-PA"/>
    <property type="gene ID" value="GAUT031661"/>
</dbReference>